<feature type="region of interest" description="Disordered" evidence="16">
    <location>
        <begin position="100"/>
        <end position="126"/>
    </location>
</feature>
<keyword evidence="11 15" id="KW-0012">Acyltransferase</keyword>
<reference evidence="18 19" key="1">
    <citation type="submission" date="2016-04" db="EMBL/GenBank/DDBJ databases">
        <title>A degradative enzymes factory behind the ericoid mycorrhizal symbiosis.</title>
        <authorList>
            <consortium name="DOE Joint Genome Institute"/>
            <person name="Martino E."/>
            <person name="Morin E."/>
            <person name="Grelet G."/>
            <person name="Kuo A."/>
            <person name="Kohler A."/>
            <person name="Daghino S."/>
            <person name="Barry K."/>
            <person name="Choi C."/>
            <person name="Cichocki N."/>
            <person name="Clum A."/>
            <person name="Copeland A."/>
            <person name="Hainaut M."/>
            <person name="Haridas S."/>
            <person name="Labutti K."/>
            <person name="Lindquist E."/>
            <person name="Lipzen A."/>
            <person name="Khouja H.-R."/>
            <person name="Murat C."/>
            <person name="Ohm R."/>
            <person name="Olson A."/>
            <person name="Spatafora J."/>
            <person name="Veneault-Fourrey C."/>
            <person name="Henrissat B."/>
            <person name="Grigoriev I."/>
            <person name="Martin F."/>
            <person name="Perotto S."/>
        </authorList>
    </citation>
    <scope>NUCLEOTIDE SEQUENCE [LARGE SCALE GENOMIC DNA]</scope>
    <source>
        <strain evidence="18 19">F</strain>
    </source>
</reference>
<proteinExistence type="inferred from homology"/>
<name>A0A2J6S9K1_HYAVF</name>
<dbReference type="PANTHER" id="PTHR23342">
    <property type="entry name" value="N-ACETYLGLUTAMATE SYNTHASE"/>
    <property type="match status" value="1"/>
</dbReference>
<organism evidence="18 19">
    <name type="scientific">Hyaloscypha variabilis (strain UAMH 11265 / GT02V1 / F)</name>
    <name type="common">Meliniomyces variabilis</name>
    <dbReference type="NCBI Taxonomy" id="1149755"/>
    <lineage>
        <taxon>Eukaryota</taxon>
        <taxon>Fungi</taxon>
        <taxon>Dikarya</taxon>
        <taxon>Ascomycota</taxon>
        <taxon>Pezizomycotina</taxon>
        <taxon>Leotiomycetes</taxon>
        <taxon>Helotiales</taxon>
        <taxon>Hyaloscyphaceae</taxon>
        <taxon>Hyaloscypha</taxon>
        <taxon>Hyaloscypha variabilis</taxon>
    </lineage>
</organism>
<feature type="region of interest" description="Disordered" evidence="16">
    <location>
        <begin position="385"/>
        <end position="407"/>
    </location>
</feature>
<gene>
    <name evidence="18" type="ORF">L207DRAFT_416918</name>
</gene>
<keyword evidence="9" id="KW-0809">Transit peptide</keyword>
<dbReference type="EC" id="2.3.1.1" evidence="5 15"/>
<dbReference type="PANTHER" id="PTHR23342:SF4">
    <property type="entry name" value="AMINO-ACID ACETYLTRANSFERASE, MITOCHONDRIAL"/>
    <property type="match status" value="1"/>
</dbReference>
<sequence>MLLPNLASKESRQVAGHNIQSWVKLSRYYGSSQEPAARHYGTDRGRSSQLREKWAKEHVKDLSNKQKAKREARAIDKDFFMSVLGSSATKREAKSYLQRFTPSKDPSKDPSLTTKTPVTTEQKAQTTRGCGVNLGGFYGPAAVEESPKFVQYPENRTKVVGRPQLHVALVKLRGTQALDDETLNGIGRTLSQLERLGLISVVVVDSQDESHVPTADARWRSQERKQANRIVAAIDASGESGARLVDNVIGVYEEPSQQSFSQEPTHVALRKLLMTPLRRGVIPVIPSVGYTDVTQTAVPVAATDVVLALTRELAGLPSELLHDEDQSTAIERSRVLREEVSLDRLIILDPLGGIPASDQPSGYHVFLNMEQEFHVAKSDLLRGLQPAEDEKSTSSQNKESHVSHLGASNPLSNFVEIEFGGPHPSAESLPQQQTSAFAKSGNAYHLQNLDLVRRVLSILPPSSSALLTTPQEAANSGKDAPFQPARVGTRRQRNPLIHNLLTDKPVFSSSLPMGRLGGQASVNGLVSPAESITPTTFAKHGMSVTIFPDPKIAPWTPPIPGQPHLNLTDSKIDLPRLVYLIEDSFGRKLDVQEYLKRVNGRIAGVIIAGEYEGGALLTWETPPGVKDDGSAESRARMVPYLDKFAVLKRSQGSGGVADLIFKAMVRDCFPQGVVWRSRKTNPVNKWYFERSRGTWKLPSTGWTMFWTTPELSMDKQLFLDYEGVCRGIEPSWADNKALLD</sequence>
<evidence type="ECO:0000256" key="3">
    <source>
        <dbReference type="ARBA" id="ARBA00004925"/>
    </source>
</evidence>
<keyword evidence="19" id="KW-1185">Reference proteome</keyword>
<evidence type="ECO:0000313" key="18">
    <source>
        <dbReference type="EMBL" id="PMD47441.1"/>
    </source>
</evidence>
<dbReference type="STRING" id="1149755.A0A2J6S9K1"/>
<evidence type="ECO:0000256" key="11">
    <source>
        <dbReference type="ARBA" id="ARBA00023315"/>
    </source>
</evidence>
<evidence type="ECO:0000256" key="16">
    <source>
        <dbReference type="SAM" id="MobiDB-lite"/>
    </source>
</evidence>
<evidence type="ECO:0000313" key="19">
    <source>
        <dbReference type="Proteomes" id="UP000235786"/>
    </source>
</evidence>
<evidence type="ECO:0000256" key="9">
    <source>
        <dbReference type="ARBA" id="ARBA00022946"/>
    </source>
</evidence>
<dbReference type="EMBL" id="KZ613938">
    <property type="protein sequence ID" value="PMD47441.1"/>
    <property type="molecule type" value="Genomic_DNA"/>
</dbReference>
<evidence type="ECO:0000256" key="5">
    <source>
        <dbReference type="ARBA" id="ARBA00012697"/>
    </source>
</evidence>
<dbReference type="GO" id="GO:0004042">
    <property type="term" value="F:L-glutamate N-acetyltransferase activity"/>
    <property type="evidence" value="ECO:0007669"/>
    <property type="project" value="InterPro"/>
</dbReference>
<evidence type="ECO:0000256" key="6">
    <source>
        <dbReference type="ARBA" id="ARBA00018802"/>
    </source>
</evidence>
<evidence type="ECO:0000256" key="8">
    <source>
        <dbReference type="ARBA" id="ARBA00022679"/>
    </source>
</evidence>
<keyword evidence="10 15" id="KW-0496">Mitochondrion</keyword>
<dbReference type="Pfam" id="PF04768">
    <property type="entry name" value="NAT"/>
    <property type="match status" value="1"/>
</dbReference>
<protein>
    <recommendedName>
        <fullName evidence="6 15">Amino-acid acetyltransferase, mitochondrial</fullName>
        <ecNumber evidence="5 15">2.3.1.1</ecNumber>
    </recommendedName>
    <alternativeName>
        <fullName evidence="12 15">Glutamate N-acetyltransferase</fullName>
    </alternativeName>
    <alternativeName>
        <fullName evidence="13 15">N-acetylglutamate synthase</fullName>
    </alternativeName>
</protein>
<accession>A0A2J6S9K1</accession>
<dbReference type="PROSITE" id="PS51731">
    <property type="entry name" value="GNAT_NAGS"/>
    <property type="match status" value="1"/>
</dbReference>
<dbReference type="PIRSF" id="PIRSF007892">
    <property type="entry name" value="NAGS_fungal"/>
    <property type="match status" value="1"/>
</dbReference>
<dbReference type="GO" id="GO:0005759">
    <property type="term" value="C:mitochondrial matrix"/>
    <property type="evidence" value="ECO:0007669"/>
    <property type="project" value="TreeGrafter"/>
</dbReference>
<evidence type="ECO:0000256" key="1">
    <source>
        <dbReference type="ARBA" id="ARBA00002294"/>
    </source>
</evidence>
<dbReference type="AlphaFoldDB" id="A0A2J6S9K1"/>
<evidence type="ECO:0000256" key="10">
    <source>
        <dbReference type="ARBA" id="ARBA00023128"/>
    </source>
</evidence>
<feature type="compositionally biased region" description="Basic and acidic residues" evidence="16">
    <location>
        <begin position="388"/>
        <end position="402"/>
    </location>
</feature>
<dbReference type="InterPro" id="IPR006855">
    <property type="entry name" value="Vertebrate-like_GNAT_dom"/>
</dbReference>
<dbReference type="Gene3D" id="3.40.1160.10">
    <property type="entry name" value="Acetylglutamate kinase-like"/>
    <property type="match status" value="1"/>
</dbReference>
<evidence type="ECO:0000256" key="12">
    <source>
        <dbReference type="ARBA" id="ARBA00030346"/>
    </source>
</evidence>
<keyword evidence="7 15" id="KW-0028">Amino-acid biosynthesis</keyword>
<comment type="catalytic activity">
    <reaction evidence="14 15">
        <text>L-glutamate + acetyl-CoA = N-acetyl-L-glutamate + CoA + H(+)</text>
        <dbReference type="Rhea" id="RHEA:24292"/>
        <dbReference type="ChEBI" id="CHEBI:15378"/>
        <dbReference type="ChEBI" id="CHEBI:29985"/>
        <dbReference type="ChEBI" id="CHEBI:44337"/>
        <dbReference type="ChEBI" id="CHEBI:57287"/>
        <dbReference type="ChEBI" id="CHEBI:57288"/>
        <dbReference type="EC" id="2.3.1.1"/>
    </reaction>
</comment>
<evidence type="ECO:0000256" key="2">
    <source>
        <dbReference type="ARBA" id="ARBA00004173"/>
    </source>
</evidence>
<evidence type="ECO:0000259" key="17">
    <source>
        <dbReference type="PROSITE" id="PS51731"/>
    </source>
</evidence>
<evidence type="ECO:0000256" key="4">
    <source>
        <dbReference type="ARBA" id="ARBA00008694"/>
    </source>
</evidence>
<keyword evidence="8 15" id="KW-0808">Transferase</keyword>
<comment type="similarity">
    <text evidence="4 15">Belongs to the acetyltransferase family.</text>
</comment>
<comment type="subcellular location">
    <subcellularLocation>
        <location evidence="2 15">Mitochondrion</location>
    </subcellularLocation>
</comment>
<dbReference type="InterPro" id="IPR011190">
    <property type="entry name" value="GlcNAc_Synth_fun"/>
</dbReference>
<evidence type="ECO:0000256" key="14">
    <source>
        <dbReference type="ARBA" id="ARBA00048372"/>
    </source>
</evidence>
<dbReference type="UniPathway" id="UPA00068">
    <property type="reaction ID" value="UER00106"/>
</dbReference>
<comment type="function">
    <text evidence="1 15">N-acetylglutamate synthase involved in arginine biosynthesis.</text>
</comment>
<dbReference type="OrthoDB" id="5585968at2759"/>
<evidence type="ECO:0000256" key="15">
    <source>
        <dbReference type="PIRNR" id="PIRNR007892"/>
    </source>
</evidence>
<dbReference type="Proteomes" id="UP000235786">
    <property type="component" value="Unassembled WGS sequence"/>
</dbReference>
<dbReference type="Gene3D" id="3.40.630.30">
    <property type="match status" value="1"/>
</dbReference>
<dbReference type="FunFam" id="3.40.630.30:FF:000049">
    <property type="entry name" value="Amino-acid acetyltransferase, mitochondrial"/>
    <property type="match status" value="1"/>
</dbReference>
<dbReference type="GO" id="GO:0006526">
    <property type="term" value="P:L-arginine biosynthetic process"/>
    <property type="evidence" value="ECO:0007669"/>
    <property type="project" value="UniProtKB-UniPathway"/>
</dbReference>
<feature type="compositionally biased region" description="Polar residues" evidence="16">
    <location>
        <begin position="110"/>
        <end position="126"/>
    </location>
</feature>
<comment type="pathway">
    <text evidence="3 15">Amino-acid biosynthesis; L-arginine biosynthesis; N(2)-acetyl-L-ornithine from L-glutamate: step 1/4.</text>
</comment>
<feature type="domain" description="N-acetyltransferase" evidence="17">
    <location>
        <begin position="561"/>
        <end position="730"/>
    </location>
</feature>
<dbReference type="GO" id="GO:0006592">
    <property type="term" value="P:ornithine biosynthetic process"/>
    <property type="evidence" value="ECO:0007669"/>
    <property type="project" value="TreeGrafter"/>
</dbReference>
<evidence type="ECO:0000256" key="13">
    <source>
        <dbReference type="ARBA" id="ARBA00033251"/>
    </source>
</evidence>
<evidence type="ECO:0000256" key="7">
    <source>
        <dbReference type="ARBA" id="ARBA00022605"/>
    </source>
</evidence>
<dbReference type="InterPro" id="IPR036393">
    <property type="entry name" value="AceGlu_kinase-like_sf"/>
</dbReference>